<organism evidence="1 2">
    <name type="scientific">Schistosoma margrebowiei</name>
    <dbReference type="NCBI Taxonomy" id="48269"/>
    <lineage>
        <taxon>Eukaryota</taxon>
        <taxon>Metazoa</taxon>
        <taxon>Spiralia</taxon>
        <taxon>Lophotrochozoa</taxon>
        <taxon>Platyhelminthes</taxon>
        <taxon>Trematoda</taxon>
        <taxon>Digenea</taxon>
        <taxon>Strigeidida</taxon>
        <taxon>Schistosomatoidea</taxon>
        <taxon>Schistosomatidae</taxon>
        <taxon>Schistosoma</taxon>
    </lineage>
</organism>
<dbReference type="Proteomes" id="UP000277204">
    <property type="component" value="Unassembled WGS sequence"/>
</dbReference>
<evidence type="ECO:0000313" key="2">
    <source>
        <dbReference type="Proteomes" id="UP000277204"/>
    </source>
</evidence>
<proteinExistence type="predicted"/>
<name>A0A183MCN2_9TREM</name>
<dbReference type="AlphaFoldDB" id="A0A183MCN2"/>
<protein>
    <submittedName>
        <fullName evidence="1">Uncharacterized protein</fullName>
    </submittedName>
</protein>
<evidence type="ECO:0000313" key="1">
    <source>
        <dbReference type="EMBL" id="VDP08618.1"/>
    </source>
</evidence>
<keyword evidence="2" id="KW-1185">Reference proteome</keyword>
<dbReference type="EMBL" id="UZAI01011274">
    <property type="protein sequence ID" value="VDP08618.1"/>
    <property type="molecule type" value="Genomic_DNA"/>
</dbReference>
<accession>A0A183MCN2</accession>
<reference evidence="1 2" key="1">
    <citation type="submission" date="2018-11" db="EMBL/GenBank/DDBJ databases">
        <authorList>
            <consortium name="Pathogen Informatics"/>
        </authorList>
    </citation>
    <scope>NUCLEOTIDE SEQUENCE [LARGE SCALE GENOMIC DNA]</scope>
    <source>
        <strain evidence="1 2">Zambia</strain>
    </source>
</reference>
<sequence length="71" mass="8472">MTIQQWKIKNYKVYLTDILVSELFGNKLINNKTELYLKVFEISKQFLLLKQNSHLNWSKIFRAPVDLANEV</sequence>
<gene>
    <name evidence="1" type="ORF">SMRZ_LOCUS13806</name>
</gene>